<dbReference type="Proteomes" id="UP000700248">
    <property type="component" value="Unassembled WGS sequence"/>
</dbReference>
<keyword evidence="4" id="KW-0472">Membrane</keyword>
<keyword evidence="5" id="KW-0998">Cell outer membrane</keyword>
<comment type="subcellular location">
    <subcellularLocation>
        <location evidence="1">Cell outer membrane</location>
    </subcellularLocation>
</comment>
<evidence type="ECO:0000256" key="5">
    <source>
        <dbReference type="ARBA" id="ARBA00023237"/>
    </source>
</evidence>
<dbReference type="EMBL" id="DYTQ01000075">
    <property type="protein sequence ID" value="HJH24173.1"/>
    <property type="molecule type" value="Genomic_DNA"/>
</dbReference>
<evidence type="ECO:0000313" key="7">
    <source>
        <dbReference type="Proteomes" id="UP000700248"/>
    </source>
</evidence>
<dbReference type="AlphaFoldDB" id="A0A9D2VFT3"/>
<sequence length="257" mass="27863">MQPLNTLVRVKHRLVLGMALGVWGLAGQAQTTLGLGTGIMPKYEGSKHYTSRLYPVLSHQNEIFFITPKAEMPAVGLQSKLTDDWKVGVFAGYQWGRKASDAHRLTGTDRIKNYGNVGVFSQHQIGDLNLDVTLYHALKKDYGLGVQLAASYPIWQGGLSGLRIGGNLAFMNTDAMQTHFGVKPHEAAASQGQLHTHNASGGLKSVTIYGLYTYRLSDSFSLNTALGLKNLTGDARNSPLTEQKTSVYGSVGVGYSF</sequence>
<name>A0A9D2VFT3_9BURK</name>
<gene>
    <name evidence="6" type="ORF">K8U84_06440</name>
</gene>
<comment type="similarity">
    <text evidence="2">Belongs to the MipA/OmpV family.</text>
</comment>
<evidence type="ECO:0000256" key="3">
    <source>
        <dbReference type="ARBA" id="ARBA00022729"/>
    </source>
</evidence>
<evidence type="ECO:0000256" key="1">
    <source>
        <dbReference type="ARBA" id="ARBA00004442"/>
    </source>
</evidence>
<organism evidence="6 7">
    <name type="scientific">Paenalcaligenes hominis</name>
    <dbReference type="NCBI Taxonomy" id="643674"/>
    <lineage>
        <taxon>Bacteria</taxon>
        <taxon>Pseudomonadati</taxon>
        <taxon>Pseudomonadota</taxon>
        <taxon>Betaproteobacteria</taxon>
        <taxon>Burkholderiales</taxon>
        <taxon>Alcaligenaceae</taxon>
        <taxon>Paenalcaligenes</taxon>
    </lineage>
</organism>
<keyword evidence="3" id="KW-0732">Signal</keyword>
<evidence type="ECO:0000256" key="2">
    <source>
        <dbReference type="ARBA" id="ARBA00005722"/>
    </source>
</evidence>
<dbReference type="GO" id="GO:0009279">
    <property type="term" value="C:cell outer membrane"/>
    <property type="evidence" value="ECO:0007669"/>
    <property type="project" value="UniProtKB-SubCell"/>
</dbReference>
<proteinExistence type="inferred from homology"/>
<dbReference type="PANTHER" id="PTHR38776:SF1">
    <property type="entry name" value="MLTA-INTERACTING PROTEIN-RELATED"/>
    <property type="match status" value="1"/>
</dbReference>
<dbReference type="InterPro" id="IPR010583">
    <property type="entry name" value="MipA"/>
</dbReference>
<comment type="caution">
    <text evidence="6">The sequence shown here is derived from an EMBL/GenBank/DDBJ whole genome shotgun (WGS) entry which is preliminary data.</text>
</comment>
<protein>
    <submittedName>
        <fullName evidence="6">MipA/OmpV family protein</fullName>
    </submittedName>
</protein>
<dbReference type="RefSeq" id="WP_276830907.1">
    <property type="nucleotide sequence ID" value="NZ_DYTQ01000075.1"/>
</dbReference>
<accession>A0A9D2VFT3</accession>
<evidence type="ECO:0000313" key="6">
    <source>
        <dbReference type="EMBL" id="HJH24173.1"/>
    </source>
</evidence>
<dbReference type="Pfam" id="PF06629">
    <property type="entry name" value="MipA"/>
    <property type="match status" value="1"/>
</dbReference>
<evidence type="ECO:0000256" key="4">
    <source>
        <dbReference type="ARBA" id="ARBA00023136"/>
    </source>
</evidence>
<dbReference type="PANTHER" id="PTHR38776">
    <property type="entry name" value="MLTA-INTERACTING PROTEIN-RELATED"/>
    <property type="match status" value="1"/>
</dbReference>
<reference evidence="6" key="1">
    <citation type="journal article" date="2021" name="PeerJ">
        <title>Extensive microbial diversity within the chicken gut microbiome revealed by metagenomics and culture.</title>
        <authorList>
            <person name="Gilroy R."/>
            <person name="Ravi A."/>
            <person name="Getino M."/>
            <person name="Pursley I."/>
            <person name="Horton D.L."/>
            <person name="Alikhan N.F."/>
            <person name="Baker D."/>
            <person name="Gharbi K."/>
            <person name="Hall N."/>
            <person name="Watson M."/>
            <person name="Adriaenssens E.M."/>
            <person name="Foster-Nyarko E."/>
            <person name="Jarju S."/>
            <person name="Secka A."/>
            <person name="Antonio M."/>
            <person name="Oren A."/>
            <person name="Chaudhuri R.R."/>
            <person name="La Ragione R."/>
            <person name="Hildebrand F."/>
            <person name="Pallen M.J."/>
        </authorList>
    </citation>
    <scope>NUCLEOTIDE SEQUENCE</scope>
    <source>
        <strain evidence="6">CHK175-13533</strain>
    </source>
</reference>
<reference evidence="6" key="2">
    <citation type="submission" date="2021-09" db="EMBL/GenBank/DDBJ databases">
        <authorList>
            <person name="Gilroy R."/>
        </authorList>
    </citation>
    <scope>NUCLEOTIDE SEQUENCE</scope>
    <source>
        <strain evidence="6">CHK175-13533</strain>
    </source>
</reference>